<dbReference type="SUPFAM" id="SSF52743">
    <property type="entry name" value="Subtilisin-like"/>
    <property type="match status" value="1"/>
</dbReference>
<feature type="domain" description="Peptidase S8/S53" evidence="6">
    <location>
        <begin position="116"/>
        <end position="212"/>
    </location>
</feature>
<evidence type="ECO:0000256" key="3">
    <source>
        <dbReference type="ARBA" id="ARBA00022825"/>
    </source>
</evidence>
<feature type="signal peptide" evidence="5">
    <location>
        <begin position="1"/>
        <end position="23"/>
    </location>
</feature>
<evidence type="ECO:0000256" key="1">
    <source>
        <dbReference type="ARBA" id="ARBA00022670"/>
    </source>
</evidence>
<gene>
    <name evidence="7" type="ORF">RSA3_01050</name>
</gene>
<dbReference type="Pfam" id="PF00082">
    <property type="entry name" value="Peptidase_S8"/>
    <property type="match status" value="2"/>
</dbReference>
<dbReference type="AlphaFoldDB" id="A0A147FC37"/>
<dbReference type="GO" id="GO:0016485">
    <property type="term" value="P:protein processing"/>
    <property type="evidence" value="ECO:0007669"/>
    <property type="project" value="TreeGrafter"/>
</dbReference>
<dbReference type="PANTHER" id="PTHR42884:SF14">
    <property type="entry name" value="NEUROENDOCRINE CONVERTASE 1"/>
    <property type="match status" value="1"/>
</dbReference>
<keyword evidence="1" id="KW-0645">Protease</keyword>
<comment type="caution">
    <text evidence="4">Lacks conserved residue(s) required for the propagation of feature annotation.</text>
</comment>
<feature type="non-terminal residue" evidence="7">
    <location>
        <position position="525"/>
    </location>
</feature>
<comment type="caution">
    <text evidence="7">The sequence shown here is derived from an EMBL/GenBank/DDBJ whole genome shotgun (WGS) entry which is preliminary data.</text>
</comment>
<evidence type="ECO:0000256" key="2">
    <source>
        <dbReference type="ARBA" id="ARBA00022801"/>
    </source>
</evidence>
<dbReference type="PANTHER" id="PTHR42884">
    <property type="entry name" value="PROPROTEIN CONVERTASE SUBTILISIN/KEXIN-RELATED"/>
    <property type="match status" value="1"/>
</dbReference>
<comment type="similarity">
    <text evidence="4">Belongs to the peptidase S8 family.</text>
</comment>
<dbReference type="Gene3D" id="3.40.50.200">
    <property type="entry name" value="Peptidase S8/S53 domain"/>
    <property type="match status" value="2"/>
</dbReference>
<keyword evidence="3" id="KW-0720">Serine protease</keyword>
<dbReference type="RefSeq" id="WP_193753564.1">
    <property type="nucleotide sequence ID" value="NZ_LDRV01000005.1"/>
</dbReference>
<sequence>MRIALPASAVVAGLVLLMGAAPAAAVETPVPACRPVPSPAADILRASDAWQRFGVDGTGVRIGIISDSFGTYGEDVVAADIAAGWLPGPGNPCGRTSPVDVVAEGTVRTTDEGRAMAQLIHGIAPGAQLLFASSGPDTNASMVDAITELRAAGVDIIVDDIGVEDDLRYQRGSAAEAVSDAVDAGILYLSAAGNSGVIGAAGYPSAGYPIASWETSFYRPMPCPDDVAAAALAASPDPSPIDCLDFTDDQDEDATLGLTLPKGDATSFRLDWAEPAGEVTTSFGTVARNTSTGEFRATWAADAQLPVARNALPGGRAEPQEWEISVVRHRAPDAGLPAVNLFFNDTYVGEIPVALEHYLSTRWNTVGSSMWGHQTALDTLAVAAVDAGTLTLETYSSAGPASTLFGLGAPESIDGPGLAGLDGVPISFAIGGPVGPATFFGTSAAAPTVAAVAALVKQAAPGADPATLRAALESTARADAVKSPWPAELPARRFSGAGLVDAAAAVALVAPTPTPTPTSPPSPAP</sequence>
<proteinExistence type="inferred from homology"/>
<evidence type="ECO:0000313" key="7">
    <source>
        <dbReference type="EMBL" id="KTS14132.1"/>
    </source>
</evidence>
<dbReference type="PROSITE" id="PS51892">
    <property type="entry name" value="SUBTILASE"/>
    <property type="match status" value="1"/>
</dbReference>
<evidence type="ECO:0000256" key="4">
    <source>
        <dbReference type="PROSITE-ProRule" id="PRU01240"/>
    </source>
</evidence>
<keyword evidence="5" id="KW-0732">Signal</keyword>
<accession>A0A147FC37</accession>
<keyword evidence="2" id="KW-0378">Hydrolase</keyword>
<evidence type="ECO:0000313" key="8">
    <source>
        <dbReference type="Proteomes" id="UP000072189"/>
    </source>
</evidence>
<evidence type="ECO:0000259" key="6">
    <source>
        <dbReference type="Pfam" id="PF00082"/>
    </source>
</evidence>
<dbReference type="EMBL" id="LDRV01000005">
    <property type="protein sequence ID" value="KTS14132.1"/>
    <property type="molecule type" value="Genomic_DNA"/>
</dbReference>
<organism evidence="7 8">
    <name type="scientific">Microbacterium testaceum</name>
    <name type="common">Aureobacterium testaceum</name>
    <name type="synonym">Brevibacterium testaceum</name>
    <dbReference type="NCBI Taxonomy" id="2033"/>
    <lineage>
        <taxon>Bacteria</taxon>
        <taxon>Bacillati</taxon>
        <taxon>Actinomycetota</taxon>
        <taxon>Actinomycetes</taxon>
        <taxon>Micrococcales</taxon>
        <taxon>Microbacteriaceae</taxon>
        <taxon>Microbacterium</taxon>
    </lineage>
</organism>
<dbReference type="InterPro" id="IPR023828">
    <property type="entry name" value="Peptidase_S8_Ser-AS"/>
</dbReference>
<name>A0A147FC37_MICTE</name>
<dbReference type="GO" id="GO:0004252">
    <property type="term" value="F:serine-type endopeptidase activity"/>
    <property type="evidence" value="ECO:0007669"/>
    <property type="project" value="InterPro"/>
</dbReference>
<feature type="chain" id="PRO_5038663825" description="Peptidase S8/S53 domain-containing protein" evidence="5">
    <location>
        <begin position="24"/>
        <end position="525"/>
    </location>
</feature>
<dbReference type="InterPro" id="IPR000209">
    <property type="entry name" value="Peptidase_S8/S53_dom"/>
</dbReference>
<evidence type="ECO:0000256" key="5">
    <source>
        <dbReference type="SAM" id="SignalP"/>
    </source>
</evidence>
<dbReference type="Proteomes" id="UP000072189">
    <property type="component" value="Unassembled WGS sequence"/>
</dbReference>
<dbReference type="GO" id="GO:0005886">
    <property type="term" value="C:plasma membrane"/>
    <property type="evidence" value="ECO:0007669"/>
    <property type="project" value="TreeGrafter"/>
</dbReference>
<dbReference type="PROSITE" id="PS00138">
    <property type="entry name" value="SUBTILASE_SER"/>
    <property type="match status" value="1"/>
</dbReference>
<feature type="domain" description="Peptidase S8/S53" evidence="6">
    <location>
        <begin position="378"/>
        <end position="477"/>
    </location>
</feature>
<dbReference type="InterPro" id="IPR036852">
    <property type="entry name" value="Peptidase_S8/S53_dom_sf"/>
</dbReference>
<protein>
    <recommendedName>
        <fullName evidence="6">Peptidase S8/S53 domain-containing protein</fullName>
    </recommendedName>
</protein>
<reference evidence="7 8" key="1">
    <citation type="journal article" date="2016" name="Front. Microbiol.">
        <title>Genomic Resource of Rice Seed Associated Bacteria.</title>
        <authorList>
            <person name="Midha S."/>
            <person name="Bansal K."/>
            <person name="Sharma S."/>
            <person name="Kumar N."/>
            <person name="Patil P.P."/>
            <person name="Chaudhry V."/>
            <person name="Patil P.B."/>
        </authorList>
    </citation>
    <scope>NUCLEOTIDE SEQUENCE [LARGE SCALE GENOMIC DNA]</scope>
    <source>
        <strain evidence="7 8">RSA3</strain>
    </source>
</reference>